<evidence type="ECO:0000313" key="3">
    <source>
        <dbReference type="EMBL" id="CAI0650261.1"/>
    </source>
</evidence>
<dbReference type="Pfam" id="PF26640">
    <property type="entry name" value="DUF8212"/>
    <property type="match status" value="1"/>
</dbReference>
<evidence type="ECO:0008006" key="5">
    <source>
        <dbReference type="Google" id="ProtNLM"/>
    </source>
</evidence>
<feature type="domain" description="DUF8212" evidence="2">
    <location>
        <begin position="290"/>
        <end position="352"/>
    </location>
</feature>
<dbReference type="PANTHER" id="PTHR10622">
    <property type="entry name" value="HET DOMAIN-CONTAINING PROTEIN"/>
    <property type="match status" value="1"/>
</dbReference>
<keyword evidence="4" id="KW-1185">Reference proteome</keyword>
<gene>
    <name evidence="3" type="ORF">CGXH109_LOCUS94074</name>
</gene>
<dbReference type="EMBL" id="CAMGZC010000831">
    <property type="protein sequence ID" value="CAI0650261.1"/>
    <property type="molecule type" value="Genomic_DNA"/>
</dbReference>
<proteinExistence type="predicted"/>
<dbReference type="InterPro" id="IPR058525">
    <property type="entry name" value="DUF8212"/>
</dbReference>
<name>A0A9W4RZQ7_9PEZI</name>
<evidence type="ECO:0000259" key="2">
    <source>
        <dbReference type="Pfam" id="PF26640"/>
    </source>
</evidence>
<feature type="domain" description="Heterokaryon incompatibility" evidence="1">
    <location>
        <begin position="89"/>
        <end position="188"/>
    </location>
</feature>
<organism evidence="3 4">
    <name type="scientific">Colletotrichum noveboracense</name>
    <dbReference type="NCBI Taxonomy" id="2664923"/>
    <lineage>
        <taxon>Eukaryota</taxon>
        <taxon>Fungi</taxon>
        <taxon>Dikarya</taxon>
        <taxon>Ascomycota</taxon>
        <taxon>Pezizomycotina</taxon>
        <taxon>Sordariomycetes</taxon>
        <taxon>Hypocreomycetidae</taxon>
        <taxon>Glomerellales</taxon>
        <taxon>Glomerellaceae</taxon>
        <taxon>Colletotrichum</taxon>
        <taxon>Colletotrichum gloeosporioides species complex</taxon>
    </lineage>
</organism>
<evidence type="ECO:0000259" key="1">
    <source>
        <dbReference type="Pfam" id="PF06985"/>
    </source>
</evidence>
<reference evidence="3" key="1">
    <citation type="submission" date="2022-08" db="EMBL/GenBank/DDBJ databases">
        <authorList>
            <person name="Giroux E."/>
            <person name="Giroux E."/>
        </authorList>
    </citation>
    <scope>NUCLEOTIDE SEQUENCE</scope>
    <source>
        <strain evidence="3">H1091258</strain>
    </source>
</reference>
<evidence type="ECO:0000313" key="4">
    <source>
        <dbReference type="Proteomes" id="UP001152533"/>
    </source>
</evidence>
<dbReference type="InterPro" id="IPR010730">
    <property type="entry name" value="HET"/>
</dbReference>
<dbReference type="PANTHER" id="PTHR10622:SF10">
    <property type="entry name" value="HET DOMAIN-CONTAINING PROTEIN"/>
    <property type="match status" value="1"/>
</dbReference>
<protein>
    <recommendedName>
        <fullName evidence="5">HET domain-containing protein</fullName>
    </recommendedName>
</protein>
<dbReference type="Proteomes" id="UP001152533">
    <property type="component" value="Unassembled WGS sequence"/>
</dbReference>
<dbReference type="AlphaFoldDB" id="A0A9W4RZQ7"/>
<accession>A0A9W4RZQ7</accession>
<dbReference type="Pfam" id="PF06985">
    <property type="entry name" value="HET"/>
    <property type="match status" value="1"/>
</dbReference>
<sequence>MSTWGLLDKIHRSLIVPPAHIASNAKAFPVEASSAPSLLVVLQLHLYLHLFLSTPGPQWTRGSLAAFAMRLVNVETCRLEEFHGDTPSYAILSHTWGLDHEEISFQDMQQDEPSCRKAGDKLAGLCRQASTDGHSHVWIDTCCIDKSNSVELGEAINSMFRWYKESAICYVYLRDVSAHNGKVDLDQFRSSRWFTRGWTLQELLAPTKLRFYDHEWHPLGEKHELVGAIESITGIPYGILLGFDDLSNASVAQRMSWAARRITKRKEDSAYCLLGIFDVMLPMIYGEEEHAFIRLQEEIIKKTEDDSILAWGMSSGANNNGESQDTNINLFGNALATSPADFMHSGNIVVMENLGSAMEGLETARGCLPVRLRLREAETGQTFGFLNCRSKDHSDAVVGIPLFCISPGSASREYIRPAGSKAILRAPPSGADSAPRPIRIRASLPSNKAALSHRKYGFHVEQWSGLLKTDLSIVATHFEGEWSEERAVFGIVIDIRYDATRRAWLRIRQNTGVTSDFVVALEL</sequence>
<comment type="caution">
    <text evidence="3">The sequence shown here is derived from an EMBL/GenBank/DDBJ whole genome shotgun (WGS) entry which is preliminary data.</text>
</comment>